<dbReference type="EMBL" id="SWJQ01000206">
    <property type="protein sequence ID" value="TRZ18862.1"/>
    <property type="molecule type" value="Genomic_DNA"/>
</dbReference>
<dbReference type="AlphaFoldDB" id="A0A8K1GIW4"/>
<evidence type="ECO:0000313" key="1">
    <source>
        <dbReference type="EMBL" id="TRZ18862.1"/>
    </source>
</evidence>
<keyword evidence="2" id="KW-1185">Reference proteome</keyword>
<reference evidence="1" key="1">
    <citation type="submission" date="2019-04" db="EMBL/GenBank/DDBJ databases">
        <title>Genome assembly of Zosterops borbonicus 15179.</title>
        <authorList>
            <person name="Leroy T."/>
            <person name="Anselmetti Y."/>
            <person name="Tilak M.-K."/>
            <person name="Nabholz B."/>
        </authorList>
    </citation>
    <scope>NUCLEOTIDE SEQUENCE</scope>
    <source>
        <strain evidence="1">HGM_15179</strain>
        <tissue evidence="1">Muscle</tissue>
    </source>
</reference>
<name>A0A8K1GIW4_9PASS</name>
<evidence type="ECO:0000313" key="2">
    <source>
        <dbReference type="Proteomes" id="UP000796761"/>
    </source>
</evidence>
<organism evidence="1 2">
    <name type="scientific">Zosterops borbonicus</name>
    <dbReference type="NCBI Taxonomy" id="364589"/>
    <lineage>
        <taxon>Eukaryota</taxon>
        <taxon>Metazoa</taxon>
        <taxon>Chordata</taxon>
        <taxon>Craniata</taxon>
        <taxon>Vertebrata</taxon>
        <taxon>Euteleostomi</taxon>
        <taxon>Archelosauria</taxon>
        <taxon>Archosauria</taxon>
        <taxon>Dinosauria</taxon>
        <taxon>Saurischia</taxon>
        <taxon>Theropoda</taxon>
        <taxon>Coelurosauria</taxon>
        <taxon>Aves</taxon>
        <taxon>Neognathae</taxon>
        <taxon>Neoaves</taxon>
        <taxon>Telluraves</taxon>
        <taxon>Australaves</taxon>
        <taxon>Passeriformes</taxon>
        <taxon>Sylvioidea</taxon>
        <taxon>Zosteropidae</taxon>
        <taxon>Zosterops</taxon>
    </lineage>
</organism>
<gene>
    <name evidence="1" type="ORF">HGM15179_008286</name>
</gene>
<sequence length="87" mass="10119">MPKEGDYGDSREEPFPWSCPPLDPRCDLLPKCSYSLTFTPGQRCDLLPKCCEENVIFLMFQKPFTFDRDKNSIGDYQFSISNTINRQ</sequence>
<dbReference type="Proteomes" id="UP000796761">
    <property type="component" value="Unassembled WGS sequence"/>
</dbReference>
<comment type="caution">
    <text evidence="1">The sequence shown here is derived from an EMBL/GenBank/DDBJ whole genome shotgun (WGS) entry which is preliminary data.</text>
</comment>
<protein>
    <submittedName>
        <fullName evidence="1">Uncharacterized protein</fullName>
    </submittedName>
</protein>
<accession>A0A8K1GIW4</accession>
<proteinExistence type="predicted"/>